<dbReference type="GO" id="GO:0003677">
    <property type="term" value="F:DNA binding"/>
    <property type="evidence" value="ECO:0007669"/>
    <property type="project" value="UniProtKB-KW"/>
</dbReference>
<dbReference type="PROSITE" id="PS52020">
    <property type="entry name" value="CRESS_DNA_REP"/>
    <property type="match status" value="1"/>
</dbReference>
<dbReference type="GO" id="GO:0016888">
    <property type="term" value="F:DNA endonuclease activity, producing 5'-phosphomonoesters"/>
    <property type="evidence" value="ECO:0007669"/>
    <property type="project" value="InterPro"/>
</dbReference>
<organism evidence="14">
    <name type="scientific">Phoenicurus auroreus Genomoviridae sp</name>
    <dbReference type="NCBI Taxonomy" id="2814988"/>
    <lineage>
        <taxon>Viruses</taxon>
        <taxon>Monodnaviria</taxon>
        <taxon>Shotokuvirae</taxon>
        <taxon>Cressdnaviricota</taxon>
        <taxon>Repensiviricetes</taxon>
        <taxon>Geplafuvirales</taxon>
        <taxon>Genomoviridae</taxon>
    </lineage>
</organism>
<keyword evidence="2" id="KW-1048">Host nucleus</keyword>
<keyword evidence="7" id="KW-0479">Metal-binding</keyword>
<accession>A0A8E7L5Z0</accession>
<keyword evidence="6" id="KW-0540">Nuclease</keyword>
<dbReference type="EMBL" id="MW182963">
    <property type="protein sequence ID" value="QVW56502.1"/>
    <property type="molecule type" value="Genomic_DNA"/>
</dbReference>
<keyword evidence="8" id="KW-0547">Nucleotide-binding</keyword>
<evidence type="ECO:0000256" key="7">
    <source>
        <dbReference type="ARBA" id="ARBA00022723"/>
    </source>
</evidence>
<evidence type="ECO:0000256" key="8">
    <source>
        <dbReference type="ARBA" id="ARBA00022741"/>
    </source>
</evidence>
<evidence type="ECO:0000256" key="3">
    <source>
        <dbReference type="ARBA" id="ARBA00022679"/>
    </source>
</evidence>
<keyword evidence="9" id="KW-0255">Endonuclease</keyword>
<sequence>MESSQNGNSSEFRLRCKRILLTYSQVGPDFDTQSAVRLFSRLGARGVLAREQHRDGGIHYHAFILFDTTHHTRNAAEFDVGGAHPNIKAIRWTPQRAYDYVRKDGDIIWNNLDESDLDGSQSTSGRHWADIISSPDKTSFYDAIKTLDPRALVCSFTSIEKYADWAYRVTPEPYHSPTSWSDGDFTEWPELEEWYDENVRGGDLLRGGRKKSLVLYGPTRMGKTLLARCIGSHSYFGGLFNLDQYEEDADYAVFDDLAGGMEYFHSYKQWLGCQKEFTVTDKYRHKRNVHFGKFTILCSNSDPREDPKVDYDWLVGNCTFVCIHKPVFNL</sequence>
<keyword evidence="12" id="KW-0238">DNA-binding</keyword>
<evidence type="ECO:0000256" key="1">
    <source>
        <dbReference type="ARBA" id="ARBA00004147"/>
    </source>
</evidence>
<comment type="subcellular location">
    <subcellularLocation>
        <location evidence="1">Host nucleus</location>
    </subcellularLocation>
</comment>
<evidence type="ECO:0000256" key="4">
    <source>
        <dbReference type="ARBA" id="ARBA00022695"/>
    </source>
</evidence>
<keyword evidence="11" id="KW-0190">Covalent protein-DNA linkage</keyword>
<evidence type="ECO:0000256" key="11">
    <source>
        <dbReference type="ARBA" id="ARBA00023124"/>
    </source>
</evidence>
<keyword evidence="10" id="KW-0378">Hydrolase</keyword>
<evidence type="ECO:0000256" key="12">
    <source>
        <dbReference type="ARBA" id="ARBA00023125"/>
    </source>
</evidence>
<dbReference type="InterPro" id="IPR049912">
    <property type="entry name" value="CRESS_DNA_REP"/>
</dbReference>
<evidence type="ECO:0000256" key="6">
    <source>
        <dbReference type="ARBA" id="ARBA00022722"/>
    </source>
</evidence>
<dbReference type="GO" id="GO:0006260">
    <property type="term" value="P:DNA replication"/>
    <property type="evidence" value="ECO:0007669"/>
    <property type="project" value="UniProtKB-KW"/>
</dbReference>
<dbReference type="GO" id="GO:0000166">
    <property type="term" value="F:nucleotide binding"/>
    <property type="evidence" value="ECO:0007669"/>
    <property type="project" value="UniProtKB-KW"/>
</dbReference>
<dbReference type="Pfam" id="PF08283">
    <property type="entry name" value="Gemini_AL1_M"/>
    <property type="match status" value="1"/>
</dbReference>
<keyword evidence="4" id="KW-0548">Nucleotidyltransferase</keyword>
<protein>
    <submittedName>
        <fullName evidence="14">Replication-associated protein</fullName>
    </submittedName>
</protein>
<dbReference type="GO" id="GO:0016779">
    <property type="term" value="F:nucleotidyltransferase activity"/>
    <property type="evidence" value="ECO:0007669"/>
    <property type="project" value="UniProtKB-KW"/>
</dbReference>
<dbReference type="InterPro" id="IPR022692">
    <property type="entry name" value="Gemini_AL1_REP_central"/>
</dbReference>
<name>A0A8E7L5Z0_9VIRU</name>
<evidence type="ECO:0000313" key="14">
    <source>
        <dbReference type="EMBL" id="QVW56502.1"/>
    </source>
</evidence>
<evidence type="ECO:0000256" key="5">
    <source>
        <dbReference type="ARBA" id="ARBA00022705"/>
    </source>
</evidence>
<dbReference type="GO" id="GO:0046872">
    <property type="term" value="F:metal ion binding"/>
    <property type="evidence" value="ECO:0007669"/>
    <property type="project" value="UniProtKB-KW"/>
</dbReference>
<evidence type="ECO:0000259" key="13">
    <source>
        <dbReference type="PROSITE" id="PS52020"/>
    </source>
</evidence>
<proteinExistence type="predicted"/>
<reference evidence="14" key="1">
    <citation type="submission" date="2020-10" db="EMBL/GenBank/DDBJ databases">
        <title>CRESS DNA virus dark matter in the feces of wild birds.</title>
        <authorList>
            <person name="Yang S."/>
            <person name="Zhang W."/>
        </authorList>
    </citation>
    <scope>NUCLEOTIDE SEQUENCE</scope>
    <source>
        <strain evidence="14">Hbl69gen3</strain>
    </source>
</reference>
<evidence type="ECO:0000256" key="10">
    <source>
        <dbReference type="ARBA" id="ARBA00022801"/>
    </source>
</evidence>
<keyword evidence="5" id="KW-0235">DNA replication</keyword>
<evidence type="ECO:0000256" key="9">
    <source>
        <dbReference type="ARBA" id="ARBA00022759"/>
    </source>
</evidence>
<keyword evidence="3" id="KW-0808">Transferase</keyword>
<evidence type="ECO:0000256" key="2">
    <source>
        <dbReference type="ARBA" id="ARBA00022562"/>
    </source>
</evidence>
<dbReference type="GO" id="GO:0042025">
    <property type="term" value="C:host cell nucleus"/>
    <property type="evidence" value="ECO:0007669"/>
    <property type="project" value="UniProtKB-SubCell"/>
</dbReference>
<feature type="domain" description="CRESS-DNA virus Rep endonuclease" evidence="13">
    <location>
        <begin position="13"/>
        <end position="115"/>
    </location>
</feature>
<dbReference type="Pfam" id="PF00799">
    <property type="entry name" value="Gemini_AL1"/>
    <property type="match status" value="1"/>
</dbReference>